<dbReference type="RefSeq" id="WP_160179272.1">
    <property type="nucleotide sequence ID" value="NZ_CP047656.1"/>
</dbReference>
<dbReference type="InterPro" id="IPR036942">
    <property type="entry name" value="Beta-barrel_TonB_sf"/>
</dbReference>
<dbReference type="Pfam" id="PF00593">
    <property type="entry name" value="TonB_dep_Rec_b-barrel"/>
    <property type="match status" value="1"/>
</dbReference>
<evidence type="ECO:0000313" key="16">
    <source>
        <dbReference type="Proteomes" id="UP000464524"/>
    </source>
</evidence>
<evidence type="ECO:0000256" key="13">
    <source>
        <dbReference type="SAM" id="SignalP"/>
    </source>
</evidence>
<keyword evidence="9" id="KW-0798">TonB box</keyword>
<dbReference type="SUPFAM" id="SSF56935">
    <property type="entry name" value="Porins"/>
    <property type="match status" value="1"/>
</dbReference>
<evidence type="ECO:0000256" key="3">
    <source>
        <dbReference type="ARBA" id="ARBA00022452"/>
    </source>
</evidence>
<dbReference type="GO" id="GO:0009279">
    <property type="term" value="C:cell outer membrane"/>
    <property type="evidence" value="ECO:0007669"/>
    <property type="project" value="UniProtKB-SubCell"/>
</dbReference>
<accession>A0A857JJW5</accession>
<evidence type="ECO:0000256" key="6">
    <source>
        <dbReference type="ARBA" id="ARBA00022729"/>
    </source>
</evidence>
<keyword evidence="5 12" id="KW-0812">Transmembrane</keyword>
<dbReference type="Gene3D" id="2.40.170.20">
    <property type="entry name" value="TonB-dependent receptor, beta-barrel domain"/>
    <property type="match status" value="1"/>
</dbReference>
<evidence type="ECO:0000256" key="2">
    <source>
        <dbReference type="ARBA" id="ARBA00022448"/>
    </source>
</evidence>
<dbReference type="InterPro" id="IPR000531">
    <property type="entry name" value="Beta-barrel_TonB"/>
</dbReference>
<evidence type="ECO:0000256" key="10">
    <source>
        <dbReference type="ARBA" id="ARBA00023136"/>
    </source>
</evidence>
<keyword evidence="8" id="KW-0406">Ion transport</keyword>
<proteinExistence type="inferred from homology"/>
<comment type="subcellular location">
    <subcellularLocation>
        <location evidence="1 12">Cell outer membrane</location>
        <topology evidence="1 12">Multi-pass membrane protein</topology>
    </subcellularLocation>
</comment>
<feature type="signal peptide" evidence="13">
    <location>
        <begin position="1"/>
        <end position="28"/>
    </location>
</feature>
<keyword evidence="6 13" id="KW-0732">Signal</keyword>
<evidence type="ECO:0000256" key="9">
    <source>
        <dbReference type="ARBA" id="ARBA00023077"/>
    </source>
</evidence>
<evidence type="ECO:0000256" key="5">
    <source>
        <dbReference type="ARBA" id="ARBA00022692"/>
    </source>
</evidence>
<evidence type="ECO:0000313" key="15">
    <source>
        <dbReference type="EMBL" id="QHJ11548.1"/>
    </source>
</evidence>
<dbReference type="OrthoDB" id="9760620at2"/>
<keyword evidence="11 12" id="KW-0998">Cell outer membrane</keyword>
<dbReference type="EMBL" id="CP047656">
    <property type="protein sequence ID" value="QHJ11548.1"/>
    <property type="molecule type" value="Genomic_DNA"/>
</dbReference>
<feature type="domain" description="TonB-dependent receptor-like beta-barrel" evidence="14">
    <location>
        <begin position="296"/>
        <end position="748"/>
    </location>
</feature>
<dbReference type="PANTHER" id="PTHR32552">
    <property type="entry name" value="FERRICHROME IRON RECEPTOR-RELATED"/>
    <property type="match status" value="1"/>
</dbReference>
<keyword evidence="16" id="KW-1185">Reference proteome</keyword>
<feature type="chain" id="PRO_5032926015" evidence="13">
    <location>
        <begin position="29"/>
        <end position="780"/>
    </location>
</feature>
<organism evidence="15 16">
    <name type="scientific">Paraglaciecola mesophila</name>
    <dbReference type="NCBI Taxonomy" id="197222"/>
    <lineage>
        <taxon>Bacteria</taxon>
        <taxon>Pseudomonadati</taxon>
        <taxon>Pseudomonadota</taxon>
        <taxon>Gammaproteobacteria</taxon>
        <taxon>Alteromonadales</taxon>
        <taxon>Alteromonadaceae</taxon>
        <taxon>Paraglaciecola</taxon>
    </lineage>
</organism>
<reference evidence="15 16" key="1">
    <citation type="submission" date="2019-12" db="EMBL/GenBank/DDBJ databases">
        <title>Genome sequencing and assembly of endphytes of Porphyra tenera.</title>
        <authorList>
            <person name="Park J.M."/>
            <person name="Shin R."/>
            <person name="Jo S.H."/>
        </authorList>
    </citation>
    <scope>NUCLEOTIDE SEQUENCE [LARGE SCALE GENOMIC DNA]</scope>
    <source>
        <strain evidence="15 16">GPM4</strain>
    </source>
</reference>
<keyword evidence="2 12" id="KW-0813">Transport</keyword>
<evidence type="ECO:0000256" key="8">
    <source>
        <dbReference type="ARBA" id="ARBA00023065"/>
    </source>
</evidence>
<dbReference type="InterPro" id="IPR039426">
    <property type="entry name" value="TonB-dep_rcpt-like"/>
</dbReference>
<keyword evidence="3 12" id="KW-1134">Transmembrane beta strand</keyword>
<evidence type="ECO:0000256" key="11">
    <source>
        <dbReference type="ARBA" id="ARBA00023237"/>
    </source>
</evidence>
<dbReference type="PROSITE" id="PS52016">
    <property type="entry name" value="TONB_DEPENDENT_REC_3"/>
    <property type="match status" value="1"/>
</dbReference>
<sequence>MKTAILSFRPTLLSVSLAALFSVNHVLAQEIEDTSLEDAPEKIQVMGRRVSETEVAIGTGEVTNTLAVTREALLSAPGGISGLKMLESLPGFNVQTDGALGLYEFGNSVNVRAFNLSQMGFVLNGVPMGRSDAFGGSPIFRYVDNENLASVVASPGAGDVSAPSYSTLGPIASYYSVDPSDEMGGMMSLTVGDDDLQRSFIKLETGDMNGFKAFVSRSKTDSDLWRGPGTIDREHIEAKALYAFSADTKLTFNYVSNDFFDYDSPSASEATFDNDYYYSYLESIPEGCIGAMPQVYDFNQDGTIGDDDFTPVFTGSNCTSYYEDRINVRDDQLYSLQLETYLTDNLLFAGTYYFEDKDGYGVSPDSYTNTLGIYERQAAAGLDVVHPRGVQYGLSSVGGDRKGFVADFTLELENNVIEFGGWREKDTYNRTQQRLNKTGGSADGDVIWDEVAYYRRDYTAVRETTQLYLKDTISLLDDALKLELGIKSLSVDYTLDGYRDYADYEINGEAGYGPQSVGGEFSKHFLPSIGAVYSLNDTDQIFASYSKNYALPNGTDDIYDNALSFEPETPEGEEADNFEMGYRTNQETFNAALALFYTRFDNRLFASNVFNPATQQPESFYINGGASEAYGFELSGVYQPAAFNKQLYLNANISYKDATLVDGFGSNPEGSRLADSPEWLMTAGITYEPTQWLVANMSAKYTGSRFTDYAETYTMDSYTIVSAYLDFGGVNPFGMPENVSLRFNVDNIFDEEVLSFAFVGSAFYRPLNPRNFQASLTVSF</sequence>
<keyword evidence="10 12" id="KW-0472">Membrane</keyword>
<evidence type="ECO:0000256" key="12">
    <source>
        <dbReference type="PROSITE-ProRule" id="PRU01360"/>
    </source>
</evidence>
<evidence type="ECO:0000256" key="7">
    <source>
        <dbReference type="ARBA" id="ARBA00023004"/>
    </source>
</evidence>
<dbReference type="InterPro" id="IPR037066">
    <property type="entry name" value="Plug_dom_sf"/>
</dbReference>
<keyword evidence="7" id="KW-0408">Iron</keyword>
<gene>
    <name evidence="15" type="ORF">FX988_01782</name>
</gene>
<dbReference type="KEGG" id="pmes:FX988_01782"/>
<dbReference type="InterPro" id="IPR018247">
    <property type="entry name" value="EF_Hand_1_Ca_BS"/>
</dbReference>
<dbReference type="Proteomes" id="UP000464524">
    <property type="component" value="Chromosome"/>
</dbReference>
<dbReference type="PROSITE" id="PS00018">
    <property type="entry name" value="EF_HAND_1"/>
    <property type="match status" value="1"/>
</dbReference>
<protein>
    <submittedName>
        <fullName evidence="15">Vitamin B12 transporter BtuB</fullName>
    </submittedName>
</protein>
<dbReference type="Gene3D" id="2.170.130.10">
    <property type="entry name" value="TonB-dependent receptor, plug domain"/>
    <property type="match status" value="1"/>
</dbReference>
<evidence type="ECO:0000259" key="14">
    <source>
        <dbReference type="Pfam" id="PF00593"/>
    </source>
</evidence>
<dbReference type="GO" id="GO:0015344">
    <property type="term" value="F:siderophore uptake transmembrane transporter activity"/>
    <property type="evidence" value="ECO:0007669"/>
    <property type="project" value="TreeGrafter"/>
</dbReference>
<evidence type="ECO:0000256" key="1">
    <source>
        <dbReference type="ARBA" id="ARBA00004571"/>
    </source>
</evidence>
<evidence type="ECO:0000256" key="4">
    <source>
        <dbReference type="ARBA" id="ARBA00022496"/>
    </source>
</evidence>
<dbReference type="AlphaFoldDB" id="A0A857JJW5"/>
<keyword evidence="4" id="KW-0410">Iron transport</keyword>
<dbReference type="PANTHER" id="PTHR32552:SF89">
    <property type="entry name" value="CATECHOLATE SIDEROPHORE RECEPTOR FIU"/>
    <property type="match status" value="1"/>
</dbReference>
<name>A0A857JJW5_9ALTE</name>
<comment type="similarity">
    <text evidence="12">Belongs to the TonB-dependent receptor family.</text>
</comment>